<dbReference type="SUPFAM" id="SSF51905">
    <property type="entry name" value="FAD/NAD(P)-binding domain"/>
    <property type="match status" value="1"/>
</dbReference>
<evidence type="ECO:0000256" key="13">
    <source>
        <dbReference type="ARBA" id="ARBA00049723"/>
    </source>
</evidence>
<dbReference type="Gene3D" id="3.30.410.10">
    <property type="entry name" value="Cholesterol Oxidase, domain 2"/>
    <property type="match status" value="1"/>
</dbReference>
<dbReference type="InterPro" id="IPR052542">
    <property type="entry name" value="Cholesterol_Oxidase"/>
</dbReference>
<dbReference type="GO" id="GO:0016995">
    <property type="term" value="F:cholesterol oxidase activity"/>
    <property type="evidence" value="ECO:0007669"/>
    <property type="project" value="UniProtKB-EC"/>
</dbReference>
<evidence type="ECO:0000256" key="14">
    <source>
        <dbReference type="ARBA" id="ARBA00049744"/>
    </source>
</evidence>
<evidence type="ECO:0000259" key="17">
    <source>
        <dbReference type="Pfam" id="PF00732"/>
    </source>
</evidence>
<keyword evidence="6" id="KW-0560">Oxidoreductase</keyword>
<evidence type="ECO:0000256" key="1">
    <source>
        <dbReference type="ARBA" id="ARBA00001974"/>
    </source>
</evidence>
<feature type="domain" description="Glucose-methanol-choline oxidoreductase N-terminal" evidence="17">
    <location>
        <begin position="129"/>
        <end position="335"/>
    </location>
</feature>
<evidence type="ECO:0000259" key="18">
    <source>
        <dbReference type="Pfam" id="PF05199"/>
    </source>
</evidence>
<feature type="domain" description="Glucose-methanol-choline oxidoreductase C-terminal" evidence="18">
    <location>
        <begin position="473"/>
        <end position="522"/>
    </location>
</feature>
<evidence type="ECO:0000256" key="4">
    <source>
        <dbReference type="ARBA" id="ARBA00022630"/>
    </source>
</evidence>
<dbReference type="Proteomes" id="UP000664161">
    <property type="component" value="Unassembled WGS sequence"/>
</dbReference>
<dbReference type="PANTHER" id="PTHR47470">
    <property type="entry name" value="CHOLESTEROL OXIDASE"/>
    <property type="match status" value="1"/>
</dbReference>
<accession>A0AAW4IWJ0</accession>
<dbReference type="EC" id="1.1.3.6" evidence="13"/>
<feature type="chain" id="PRO_5043867963" description="Cholesterol oxidase" evidence="16">
    <location>
        <begin position="22"/>
        <end position="535"/>
    </location>
</feature>
<evidence type="ECO:0000256" key="6">
    <source>
        <dbReference type="ARBA" id="ARBA00023002"/>
    </source>
</evidence>
<evidence type="ECO:0000256" key="16">
    <source>
        <dbReference type="SAM" id="SignalP"/>
    </source>
</evidence>
<dbReference type="InterPro" id="IPR007867">
    <property type="entry name" value="GMC_OxRtase_C"/>
</dbReference>
<name>A0AAW4IWJ0_9GAMM</name>
<feature type="signal peptide" evidence="16">
    <location>
        <begin position="1"/>
        <end position="21"/>
    </location>
</feature>
<keyword evidence="8" id="KW-1207">Sterol metabolism</keyword>
<evidence type="ECO:0000256" key="11">
    <source>
        <dbReference type="ARBA" id="ARBA00038856"/>
    </source>
</evidence>
<evidence type="ECO:0000256" key="5">
    <source>
        <dbReference type="ARBA" id="ARBA00022827"/>
    </source>
</evidence>
<dbReference type="GO" id="GO:0008203">
    <property type="term" value="P:cholesterol metabolic process"/>
    <property type="evidence" value="ECO:0007669"/>
    <property type="project" value="UniProtKB-KW"/>
</dbReference>
<evidence type="ECO:0000256" key="3">
    <source>
        <dbReference type="ARBA" id="ARBA00022548"/>
    </source>
</evidence>
<dbReference type="InterPro" id="IPR000172">
    <property type="entry name" value="GMC_OxRdtase_N"/>
</dbReference>
<comment type="caution">
    <text evidence="19">The sequence shown here is derived from an EMBL/GenBank/DDBJ whole genome shotgun (WGS) entry which is preliminary data.</text>
</comment>
<keyword evidence="10" id="KW-0413">Isomerase</keyword>
<keyword evidence="4" id="KW-0285">Flavoprotein</keyword>
<keyword evidence="20" id="KW-1185">Reference proteome</keyword>
<evidence type="ECO:0000256" key="7">
    <source>
        <dbReference type="ARBA" id="ARBA00023098"/>
    </source>
</evidence>
<evidence type="ECO:0000256" key="12">
    <source>
        <dbReference type="ARBA" id="ARBA00049645"/>
    </source>
</evidence>
<proteinExistence type="inferred from homology"/>
<dbReference type="EC" id="5.3.3.1" evidence="11"/>
<keyword evidence="5" id="KW-0274">FAD</keyword>
<sequence length="535" mass="58888">MQRRQLIKAMGLGLGAVSTSAAISGCQTLAKQPKLPTTVTQAGHFPNIIVGSGYGGAVSALRLSEQGHKVLILEMGMRWDRTPEHDTFCKMISADKRSSWFSNMPNAPIPIPIPIRKYPGVLDLIEYDEMKVFAGRAYGGGSIVNGAIAIQPRRAHFETVFPWIDSDEMYDTYFPRAMKNLKVSNIPESFFNESKHYEFTRAAERQASRAGLKTEFFGNSYDFDYMQKEARGEVYASALGGEVIYGNNAGKFSLDLTYLKDAEATGNVTVKTLRKVNSIQALDNEQLRLEVHVLNTTGGIDNIASIEHYTCDKLFLNAGSTGTSELLLKSQAEGKLNNLNKHIGQHWGPNGNIMTGRNFVHAAGTTQSTIPVKGINMWDGDRDGSKYKIFAELAPLPLGLETWTTLYLAITDNPERGNYYYDKASRTVKLNWKREQNEYSVNAAKELIDKLAKVNGGSTSSLLFTKGFGDDFCYHPLGGCVLGLATDDVGRVKGHKNIYVQDGALIPGSAGVNPYVFITGLAERNMARVLKEDFG</sequence>
<dbReference type="GO" id="GO:0050660">
    <property type="term" value="F:flavin adenine dinucleotide binding"/>
    <property type="evidence" value="ECO:0007669"/>
    <property type="project" value="InterPro"/>
</dbReference>
<dbReference type="PANTHER" id="PTHR47470:SF1">
    <property type="entry name" value="FAD-DEPENDENT OXIDOREDUCTASE 2 FAD BINDING DOMAIN-CONTAINING PROTEIN"/>
    <property type="match status" value="1"/>
</dbReference>
<dbReference type="SUPFAM" id="SSF54373">
    <property type="entry name" value="FAD-linked reductases, C-terminal domain"/>
    <property type="match status" value="1"/>
</dbReference>
<reference evidence="19 20" key="1">
    <citation type="submission" date="2021-03" db="EMBL/GenBank/DDBJ databases">
        <authorList>
            <person name="Shang D.-D."/>
            <person name="Du Z.-J."/>
            <person name="Chen G.-J."/>
        </authorList>
    </citation>
    <scope>NUCLEOTIDE SEQUENCE [LARGE SCALE GENOMIC DNA]</scope>
    <source>
        <strain evidence="19 20">F2608</strain>
    </source>
</reference>
<dbReference type="PROSITE" id="PS51257">
    <property type="entry name" value="PROKAR_LIPOPROTEIN"/>
    <property type="match status" value="1"/>
</dbReference>
<keyword evidence="16" id="KW-0732">Signal</keyword>
<evidence type="ECO:0000256" key="9">
    <source>
        <dbReference type="ARBA" id="ARBA00023221"/>
    </source>
</evidence>
<evidence type="ECO:0000256" key="10">
    <source>
        <dbReference type="ARBA" id="ARBA00023235"/>
    </source>
</evidence>
<keyword evidence="9" id="KW-0753">Steroid metabolism</keyword>
<dbReference type="Pfam" id="PF13450">
    <property type="entry name" value="NAD_binding_8"/>
    <property type="match status" value="1"/>
</dbReference>
<evidence type="ECO:0000256" key="8">
    <source>
        <dbReference type="ARBA" id="ARBA00023166"/>
    </source>
</evidence>
<evidence type="ECO:0000256" key="2">
    <source>
        <dbReference type="ARBA" id="ARBA00010790"/>
    </source>
</evidence>
<dbReference type="Gene3D" id="3.50.50.60">
    <property type="entry name" value="FAD/NAD(P)-binding domain"/>
    <property type="match status" value="1"/>
</dbReference>
<keyword evidence="3" id="KW-0153">Cholesterol metabolism</keyword>
<dbReference type="AlphaFoldDB" id="A0AAW4IWJ0"/>
<dbReference type="Pfam" id="PF22500">
    <property type="entry name" value="GMC_oxred_C_1st"/>
    <property type="match status" value="1"/>
</dbReference>
<organism evidence="19 20">
    <name type="scientific">Psychrobacter halodurans</name>
    <dbReference type="NCBI Taxonomy" id="2818439"/>
    <lineage>
        <taxon>Bacteria</taxon>
        <taxon>Pseudomonadati</taxon>
        <taxon>Pseudomonadota</taxon>
        <taxon>Gammaproteobacteria</taxon>
        <taxon>Moraxellales</taxon>
        <taxon>Moraxellaceae</taxon>
        <taxon>Psychrobacter</taxon>
    </lineage>
</organism>
<evidence type="ECO:0000313" key="19">
    <source>
        <dbReference type="EMBL" id="MBO1517138.1"/>
    </source>
</evidence>
<evidence type="ECO:0000256" key="15">
    <source>
        <dbReference type="ARBA" id="ARBA00049778"/>
    </source>
</evidence>
<gene>
    <name evidence="19" type="ORF">J3491_07295</name>
</gene>
<dbReference type="RefSeq" id="WP_207969681.1">
    <property type="nucleotide sequence ID" value="NZ_JAGBKN010000013.1"/>
</dbReference>
<dbReference type="InterPro" id="IPR036188">
    <property type="entry name" value="FAD/NAD-bd_sf"/>
</dbReference>
<protein>
    <recommendedName>
        <fullName evidence="14">Cholesterol oxidase</fullName>
        <ecNumber evidence="13">1.1.3.6</ecNumber>
        <ecNumber evidence="11">5.3.3.1</ecNumber>
    </recommendedName>
    <alternativeName>
        <fullName evidence="15">Cholesterol isomerase</fullName>
    </alternativeName>
</protein>
<dbReference type="Pfam" id="PF05199">
    <property type="entry name" value="GMC_oxred_C"/>
    <property type="match status" value="1"/>
</dbReference>
<comment type="pathway">
    <text evidence="12">Steroid metabolism; cholesterol degradation.</text>
</comment>
<dbReference type="GO" id="GO:0004769">
    <property type="term" value="F:steroid Delta-isomerase activity"/>
    <property type="evidence" value="ECO:0007669"/>
    <property type="project" value="UniProtKB-EC"/>
</dbReference>
<dbReference type="Pfam" id="PF00732">
    <property type="entry name" value="GMC_oxred_N"/>
    <property type="match status" value="1"/>
</dbReference>
<comment type="cofactor">
    <cofactor evidence="1">
        <name>FAD</name>
        <dbReference type="ChEBI" id="CHEBI:57692"/>
    </cofactor>
</comment>
<dbReference type="EMBL" id="JAGBKN010000013">
    <property type="protein sequence ID" value="MBO1517138.1"/>
    <property type="molecule type" value="Genomic_DNA"/>
</dbReference>
<evidence type="ECO:0000313" key="20">
    <source>
        <dbReference type="Proteomes" id="UP000664161"/>
    </source>
</evidence>
<comment type="similarity">
    <text evidence="2">Belongs to the GMC oxidoreductase family.</text>
</comment>
<keyword evidence="7" id="KW-0443">Lipid metabolism</keyword>